<reference evidence="1" key="1">
    <citation type="journal article" date="2021" name="New Phytol.">
        <title>Evolutionary innovations through gain and loss of genes in the ectomycorrhizal Boletales.</title>
        <authorList>
            <person name="Wu G."/>
            <person name="Miyauchi S."/>
            <person name="Morin E."/>
            <person name="Kuo A."/>
            <person name="Drula E."/>
            <person name="Varga T."/>
            <person name="Kohler A."/>
            <person name="Feng B."/>
            <person name="Cao Y."/>
            <person name="Lipzen A."/>
            <person name="Daum C."/>
            <person name="Hundley H."/>
            <person name="Pangilinan J."/>
            <person name="Johnson J."/>
            <person name="Barry K."/>
            <person name="LaButti K."/>
            <person name="Ng V."/>
            <person name="Ahrendt S."/>
            <person name="Min B."/>
            <person name="Choi I.G."/>
            <person name="Park H."/>
            <person name="Plett J.M."/>
            <person name="Magnuson J."/>
            <person name="Spatafora J.W."/>
            <person name="Nagy L.G."/>
            <person name="Henrissat B."/>
            <person name="Grigoriev I.V."/>
            <person name="Yang Z.L."/>
            <person name="Xu J."/>
            <person name="Martin F.M."/>
        </authorList>
    </citation>
    <scope>NUCLEOTIDE SEQUENCE</scope>
    <source>
        <strain evidence="1">ATCC 28755</strain>
    </source>
</reference>
<accession>A0ACB8AA36</accession>
<sequence length="354" mass="39562">MTTSEEYKNRVFAWLESIMKCELLGATELVTEPDGVPLRRPNRVLETNDPHPGAVPSPSCKGLTFDEFYVEYEEFVNALVKEFNWHEHTGTCWKYLKRGEAHDDKHCRLRIDGSTSAVTTLDGETLSILLRRLHPRIACYNDLVIFLLKCNVDLKHVGSGEAAKALVYYVTDYITKQSIPAHVGLAALASGIQKTNTKVTIDDGARHEPRATKTGLITAVNSVLSRMEMSQSQVLSYLVGGGDHYKSHAFDLLYLRSFVRFVSSFGNEIVDGSTEALVNNEAEDGFQVIGESDRTLDNDVPSGSNRDESFMTLTISPGSISASNQLYDYVYRSSERPFDGMCLYEYVGWTRKAL</sequence>
<protein>
    <submittedName>
        <fullName evidence="1">Uncharacterized protein</fullName>
    </submittedName>
</protein>
<dbReference type="Proteomes" id="UP000790377">
    <property type="component" value="Unassembled WGS sequence"/>
</dbReference>
<keyword evidence="2" id="KW-1185">Reference proteome</keyword>
<gene>
    <name evidence="1" type="ORF">BJ138DRAFT_976344</name>
</gene>
<evidence type="ECO:0000313" key="2">
    <source>
        <dbReference type="Proteomes" id="UP000790377"/>
    </source>
</evidence>
<feature type="non-terminal residue" evidence="1">
    <location>
        <position position="354"/>
    </location>
</feature>
<evidence type="ECO:0000313" key="1">
    <source>
        <dbReference type="EMBL" id="KAH7909538.1"/>
    </source>
</evidence>
<name>A0ACB8AA36_9AGAM</name>
<organism evidence="1 2">
    <name type="scientific">Hygrophoropsis aurantiaca</name>
    <dbReference type="NCBI Taxonomy" id="72124"/>
    <lineage>
        <taxon>Eukaryota</taxon>
        <taxon>Fungi</taxon>
        <taxon>Dikarya</taxon>
        <taxon>Basidiomycota</taxon>
        <taxon>Agaricomycotina</taxon>
        <taxon>Agaricomycetes</taxon>
        <taxon>Agaricomycetidae</taxon>
        <taxon>Boletales</taxon>
        <taxon>Coniophorineae</taxon>
        <taxon>Hygrophoropsidaceae</taxon>
        <taxon>Hygrophoropsis</taxon>
    </lineage>
</organism>
<dbReference type="EMBL" id="MU267754">
    <property type="protein sequence ID" value="KAH7909538.1"/>
    <property type="molecule type" value="Genomic_DNA"/>
</dbReference>
<proteinExistence type="predicted"/>
<comment type="caution">
    <text evidence="1">The sequence shown here is derived from an EMBL/GenBank/DDBJ whole genome shotgun (WGS) entry which is preliminary data.</text>
</comment>